<accession>A2GKL5</accession>
<dbReference type="VEuPathDB" id="TrichDB:TVAG_063380"/>
<evidence type="ECO:0000313" key="1">
    <source>
        <dbReference type="EMBL" id="EAX82303.1"/>
    </source>
</evidence>
<sequence>MLELGDEPFYGTKIQYIYLPKNIGTLYKANSFDSLQTLMQIDVDEENNNYCSIDGVLFSRNMSFLIHFPASKNQSFYTIPNTVTQVLYGGFCYLKYLKYLVVPESVKSFQTACFSNCEVLSNITAFRKIQPSETYFQRCNIF</sequence>
<dbReference type="Proteomes" id="UP000001542">
    <property type="component" value="Unassembled WGS sequence"/>
</dbReference>
<reference evidence="1" key="1">
    <citation type="submission" date="2006-10" db="EMBL/GenBank/DDBJ databases">
        <authorList>
            <person name="Amadeo P."/>
            <person name="Zhao Q."/>
            <person name="Wortman J."/>
            <person name="Fraser-Liggett C."/>
            <person name="Carlton J."/>
        </authorList>
    </citation>
    <scope>NUCLEOTIDE SEQUENCE</scope>
    <source>
        <strain evidence="1">G3</strain>
    </source>
</reference>
<protein>
    <submittedName>
        <fullName evidence="1">Choline binding protein, putative</fullName>
    </submittedName>
</protein>
<dbReference type="STRING" id="5722.A2GKL5"/>
<dbReference type="VEuPathDB" id="TrichDB:TVAGG3_0282660"/>
<dbReference type="Pfam" id="PF13306">
    <property type="entry name" value="LRR_5"/>
    <property type="match status" value="2"/>
</dbReference>
<name>A2GKL5_TRIV3</name>
<dbReference type="Gene3D" id="3.80.10.10">
    <property type="entry name" value="Ribonuclease Inhibitor"/>
    <property type="match status" value="1"/>
</dbReference>
<dbReference type="AlphaFoldDB" id="A2GKL5"/>
<dbReference type="EMBL" id="DS116814">
    <property type="protein sequence ID" value="EAX82303.1"/>
    <property type="molecule type" value="Genomic_DNA"/>
</dbReference>
<proteinExistence type="predicted"/>
<dbReference type="SUPFAM" id="SSF52058">
    <property type="entry name" value="L domain-like"/>
    <property type="match status" value="1"/>
</dbReference>
<dbReference type="InterPro" id="IPR032675">
    <property type="entry name" value="LRR_dom_sf"/>
</dbReference>
<gene>
    <name evidence="1" type="ORF">TVAG_063380</name>
</gene>
<evidence type="ECO:0000313" key="2">
    <source>
        <dbReference type="Proteomes" id="UP000001542"/>
    </source>
</evidence>
<dbReference type="SMR" id="A2GKL5"/>
<reference evidence="1" key="2">
    <citation type="journal article" date="2007" name="Science">
        <title>Draft genome sequence of the sexually transmitted pathogen Trichomonas vaginalis.</title>
        <authorList>
            <person name="Carlton J.M."/>
            <person name="Hirt R.P."/>
            <person name="Silva J.C."/>
            <person name="Delcher A.L."/>
            <person name="Schatz M."/>
            <person name="Zhao Q."/>
            <person name="Wortman J.R."/>
            <person name="Bidwell S.L."/>
            <person name="Alsmark U.C.M."/>
            <person name="Besteiro S."/>
            <person name="Sicheritz-Ponten T."/>
            <person name="Noel C.J."/>
            <person name="Dacks J.B."/>
            <person name="Foster P.G."/>
            <person name="Simillion C."/>
            <person name="Van de Peer Y."/>
            <person name="Miranda-Saavedra D."/>
            <person name="Barton G.J."/>
            <person name="Westrop G.D."/>
            <person name="Mueller S."/>
            <person name="Dessi D."/>
            <person name="Fiori P.L."/>
            <person name="Ren Q."/>
            <person name="Paulsen I."/>
            <person name="Zhang H."/>
            <person name="Bastida-Corcuera F.D."/>
            <person name="Simoes-Barbosa A."/>
            <person name="Brown M.T."/>
            <person name="Hayes R.D."/>
            <person name="Mukherjee M."/>
            <person name="Okumura C.Y."/>
            <person name="Schneider R."/>
            <person name="Smith A.J."/>
            <person name="Vanacova S."/>
            <person name="Villalvazo M."/>
            <person name="Haas B.J."/>
            <person name="Pertea M."/>
            <person name="Feldblyum T.V."/>
            <person name="Utterback T.R."/>
            <person name="Shu C.L."/>
            <person name="Osoegawa K."/>
            <person name="de Jong P.J."/>
            <person name="Hrdy I."/>
            <person name="Horvathova L."/>
            <person name="Zubacova Z."/>
            <person name="Dolezal P."/>
            <person name="Malik S.B."/>
            <person name="Logsdon J.M. Jr."/>
            <person name="Henze K."/>
            <person name="Gupta A."/>
            <person name="Wang C.C."/>
            <person name="Dunne R.L."/>
            <person name="Upcroft J.A."/>
            <person name="Upcroft P."/>
            <person name="White O."/>
            <person name="Salzberg S.L."/>
            <person name="Tang P."/>
            <person name="Chiu C.-H."/>
            <person name="Lee Y.-S."/>
            <person name="Embley T.M."/>
            <person name="Coombs G.H."/>
            <person name="Mottram J.C."/>
            <person name="Tachezy J."/>
            <person name="Fraser-Liggett C.M."/>
            <person name="Johnson P.J."/>
        </authorList>
    </citation>
    <scope>NUCLEOTIDE SEQUENCE [LARGE SCALE GENOMIC DNA]</scope>
    <source>
        <strain evidence="1">G3</strain>
    </source>
</reference>
<dbReference type="InParanoid" id="A2GKL5"/>
<dbReference type="InterPro" id="IPR026906">
    <property type="entry name" value="LRR_5"/>
</dbReference>
<organism evidence="1 2">
    <name type="scientific">Trichomonas vaginalis (strain ATCC PRA-98 / G3)</name>
    <dbReference type="NCBI Taxonomy" id="412133"/>
    <lineage>
        <taxon>Eukaryota</taxon>
        <taxon>Metamonada</taxon>
        <taxon>Parabasalia</taxon>
        <taxon>Trichomonadida</taxon>
        <taxon>Trichomonadidae</taxon>
        <taxon>Trichomonas</taxon>
    </lineage>
</organism>
<keyword evidence="2" id="KW-1185">Reference proteome</keyword>